<sequence>MELYIITMWFMIHILFLLFPTVDSKLKTECQLMFNQSNDDIKNLQKSAKLLTITVELTNTTRLPVSVGSDSDVFQPLQWKRVTGTHGKGLLQLMPIYEMLSLSLLSYETEKTSVTLKSNPEGCIQLSPKLNTNFFSEIIS</sequence>
<gene>
    <name evidence="2" type="ORF">MGAL_10B041663</name>
</gene>
<comment type="caution">
    <text evidence="2">The sequence shown here is derived from an EMBL/GenBank/DDBJ whole genome shotgun (WGS) entry which is preliminary data.</text>
</comment>
<name>A0A8B6CAK6_MYTGA</name>
<keyword evidence="1" id="KW-0732">Signal</keyword>
<dbReference type="Proteomes" id="UP000596742">
    <property type="component" value="Unassembled WGS sequence"/>
</dbReference>
<dbReference type="AlphaFoldDB" id="A0A8B6CAK6"/>
<dbReference type="OrthoDB" id="10413075at2759"/>
<feature type="chain" id="PRO_5032839852" evidence="1">
    <location>
        <begin position="25"/>
        <end position="140"/>
    </location>
</feature>
<evidence type="ECO:0000313" key="2">
    <source>
        <dbReference type="EMBL" id="VDI02525.1"/>
    </source>
</evidence>
<keyword evidence="3" id="KW-1185">Reference proteome</keyword>
<proteinExistence type="predicted"/>
<organism evidence="2 3">
    <name type="scientific">Mytilus galloprovincialis</name>
    <name type="common">Mediterranean mussel</name>
    <dbReference type="NCBI Taxonomy" id="29158"/>
    <lineage>
        <taxon>Eukaryota</taxon>
        <taxon>Metazoa</taxon>
        <taxon>Spiralia</taxon>
        <taxon>Lophotrochozoa</taxon>
        <taxon>Mollusca</taxon>
        <taxon>Bivalvia</taxon>
        <taxon>Autobranchia</taxon>
        <taxon>Pteriomorphia</taxon>
        <taxon>Mytilida</taxon>
        <taxon>Mytiloidea</taxon>
        <taxon>Mytilidae</taxon>
        <taxon>Mytilinae</taxon>
        <taxon>Mytilus</taxon>
    </lineage>
</organism>
<evidence type="ECO:0000313" key="3">
    <source>
        <dbReference type="Proteomes" id="UP000596742"/>
    </source>
</evidence>
<dbReference type="EMBL" id="UYJE01001482">
    <property type="protein sequence ID" value="VDI02525.1"/>
    <property type="molecule type" value="Genomic_DNA"/>
</dbReference>
<protein>
    <submittedName>
        <fullName evidence="2">Uncharacterized protein</fullName>
    </submittedName>
</protein>
<feature type="signal peptide" evidence="1">
    <location>
        <begin position="1"/>
        <end position="24"/>
    </location>
</feature>
<evidence type="ECO:0000256" key="1">
    <source>
        <dbReference type="SAM" id="SignalP"/>
    </source>
</evidence>
<reference evidence="2" key="1">
    <citation type="submission" date="2018-11" db="EMBL/GenBank/DDBJ databases">
        <authorList>
            <person name="Alioto T."/>
            <person name="Alioto T."/>
        </authorList>
    </citation>
    <scope>NUCLEOTIDE SEQUENCE</scope>
</reference>
<accession>A0A8B6CAK6</accession>